<sequence length="200" mass="22547">MSEHMKYILPLLLMLVSYSTFGQQHQLGLRLGDPYGVTYKTPINDKFSLEGILGRGSQNSGQYYRRTFENNRPVSSARYYAHQVSGAFSLQARGIYEEAFTEDFNISEGELTVYAGLGLQFRSVSIDYYYSTPNASEDAPELVESRSNIDFGPEVFVGSSYYFEDLPIAVFVEFGFLTEIVDRLHLKGQGAIGARYLFGK</sequence>
<dbReference type="EMBL" id="CP002955">
    <property type="protein sequence ID" value="AEL24562.1"/>
    <property type="molecule type" value="Genomic_DNA"/>
</dbReference>
<dbReference type="STRING" id="880070.Cycma_0788"/>
<evidence type="ECO:0000313" key="2">
    <source>
        <dbReference type="Proteomes" id="UP000001635"/>
    </source>
</evidence>
<dbReference type="AlphaFoldDB" id="G0J253"/>
<reference evidence="2" key="1">
    <citation type="submission" date="2011-07" db="EMBL/GenBank/DDBJ databases">
        <title>The complete genome of Cyclobacterium marinum DSM 745.</title>
        <authorList>
            <person name="Lucas S."/>
            <person name="Han J."/>
            <person name="Lapidus A."/>
            <person name="Bruce D."/>
            <person name="Goodwin L."/>
            <person name="Pitluck S."/>
            <person name="Peters L."/>
            <person name="Kyrpides N."/>
            <person name="Mavromatis K."/>
            <person name="Ivanova N."/>
            <person name="Ovchinnikova G."/>
            <person name="Chertkov O."/>
            <person name="Detter J.C."/>
            <person name="Tapia R."/>
            <person name="Han C."/>
            <person name="Land M."/>
            <person name="Hauser L."/>
            <person name="Markowitz V."/>
            <person name="Cheng J.-F."/>
            <person name="Hugenholtz P."/>
            <person name="Woyke T."/>
            <person name="Wu D."/>
            <person name="Tindall B."/>
            <person name="Schuetze A."/>
            <person name="Brambilla E."/>
            <person name="Klenk H.-P."/>
            <person name="Eisen J.A."/>
        </authorList>
    </citation>
    <scope>NUCLEOTIDE SEQUENCE [LARGE SCALE GENOMIC DNA]</scope>
    <source>
        <strain evidence="2">ATCC 25205 / DSM 745 / LMG 13164 / NCIMB 1802</strain>
    </source>
</reference>
<name>G0J253_CYCMS</name>
<gene>
    <name evidence="1" type="ordered locus">Cycma_0788</name>
</gene>
<evidence type="ECO:0008006" key="3">
    <source>
        <dbReference type="Google" id="ProtNLM"/>
    </source>
</evidence>
<dbReference type="Proteomes" id="UP000001635">
    <property type="component" value="Chromosome"/>
</dbReference>
<evidence type="ECO:0000313" key="1">
    <source>
        <dbReference type="EMBL" id="AEL24562.1"/>
    </source>
</evidence>
<dbReference type="KEGG" id="cmr:Cycma_0788"/>
<proteinExistence type="predicted"/>
<dbReference type="HOGENOM" id="CLU_1412752_0_0_10"/>
<organism evidence="1 2">
    <name type="scientific">Cyclobacterium marinum (strain ATCC 25205 / DSM 745 / LMG 13164 / NCIMB 1802)</name>
    <name type="common">Flectobacillus marinus</name>
    <dbReference type="NCBI Taxonomy" id="880070"/>
    <lineage>
        <taxon>Bacteria</taxon>
        <taxon>Pseudomonadati</taxon>
        <taxon>Bacteroidota</taxon>
        <taxon>Cytophagia</taxon>
        <taxon>Cytophagales</taxon>
        <taxon>Cyclobacteriaceae</taxon>
        <taxon>Cyclobacterium</taxon>
    </lineage>
</organism>
<accession>G0J253</accession>
<keyword evidence="2" id="KW-1185">Reference proteome</keyword>
<protein>
    <recommendedName>
        <fullName evidence="3">Outer membrane protein beta-barrel domain-containing protein</fullName>
    </recommendedName>
</protein>